<evidence type="ECO:0000256" key="1">
    <source>
        <dbReference type="ARBA" id="ARBA00023015"/>
    </source>
</evidence>
<dbReference type="Pfam" id="PF13377">
    <property type="entry name" value="Peripla_BP_3"/>
    <property type="match status" value="1"/>
</dbReference>
<proteinExistence type="predicted"/>
<evidence type="ECO:0000313" key="7">
    <source>
        <dbReference type="Proteomes" id="UP000310636"/>
    </source>
</evidence>
<dbReference type="Pfam" id="PF00356">
    <property type="entry name" value="LacI"/>
    <property type="match status" value="1"/>
</dbReference>
<dbReference type="GO" id="GO:0000976">
    <property type="term" value="F:transcription cis-regulatory region binding"/>
    <property type="evidence" value="ECO:0007669"/>
    <property type="project" value="TreeGrafter"/>
</dbReference>
<dbReference type="InterPro" id="IPR028082">
    <property type="entry name" value="Peripla_BP_I"/>
</dbReference>
<evidence type="ECO:0000256" key="2">
    <source>
        <dbReference type="ARBA" id="ARBA00023125"/>
    </source>
</evidence>
<keyword evidence="2" id="KW-0238">DNA-binding</keyword>
<dbReference type="Gene3D" id="3.40.50.2300">
    <property type="match status" value="2"/>
</dbReference>
<keyword evidence="7" id="KW-1185">Reference proteome</keyword>
<dbReference type="AlphaFoldDB" id="A0A4S4C5Z7"/>
<dbReference type="InterPro" id="IPR000843">
    <property type="entry name" value="HTH_LacI"/>
</dbReference>
<dbReference type="Gene3D" id="1.10.260.40">
    <property type="entry name" value="lambda repressor-like DNA-binding domains"/>
    <property type="match status" value="1"/>
</dbReference>
<feature type="domain" description="HTH lacI-type" evidence="5">
    <location>
        <begin position="24"/>
        <end position="80"/>
    </location>
</feature>
<dbReference type="SUPFAM" id="SSF53822">
    <property type="entry name" value="Periplasmic binding protein-like I"/>
    <property type="match status" value="1"/>
</dbReference>
<dbReference type="PANTHER" id="PTHR30146">
    <property type="entry name" value="LACI-RELATED TRANSCRIPTIONAL REPRESSOR"/>
    <property type="match status" value="1"/>
</dbReference>
<dbReference type="SUPFAM" id="SSF47413">
    <property type="entry name" value="lambda repressor-like DNA-binding domains"/>
    <property type="match status" value="1"/>
</dbReference>
<dbReference type="InterPro" id="IPR046335">
    <property type="entry name" value="LacI/GalR-like_sensor"/>
</dbReference>
<organism evidence="6 7">
    <name type="scientific">Cohnella fermenti</name>
    <dbReference type="NCBI Taxonomy" id="2565925"/>
    <lineage>
        <taxon>Bacteria</taxon>
        <taxon>Bacillati</taxon>
        <taxon>Bacillota</taxon>
        <taxon>Bacilli</taxon>
        <taxon>Bacillales</taxon>
        <taxon>Paenibacillaceae</taxon>
        <taxon>Cohnella</taxon>
    </lineage>
</organism>
<name>A0A4S4C5Z7_9BACL</name>
<keyword evidence="1" id="KW-0805">Transcription regulation</keyword>
<evidence type="ECO:0000259" key="5">
    <source>
        <dbReference type="PROSITE" id="PS50932"/>
    </source>
</evidence>
<sequence length="371" mass="40497">MGSSMDSLMGRDKGGGGLKPTNRVTSFDVARRAGVSRSVVSAVLNGTPGIGVSAETREAVLEAIRELGYEVNAQARGMRTGVSHCIAVCGSTTNPLFLQALEGIQQACVKLGYHVLIYGEETKAAGGRGGLLNLYRQRRIDGILTLDSAGRDDEEWAEATREAAVPYLSIEGYPEQEAVPSVNVDYRASVLEAFDWMKSRGASLPDYLLFWSAPGEEEWAERERREAYLGAMKEFGGEPIVVTIREGDEAAIVRYWDDRLQRGGGMPALLVNWSTGLHGLLREADRRGLRAGRDFRLMALDNTLRINRQLLPSIACMEIPYAEMGRNAAERLIAMLTSRPGSRAEWPDPAAGERSGVKALFRAELFAGESV</sequence>
<protein>
    <submittedName>
        <fullName evidence="6">LacI family transcriptional regulator</fullName>
    </submittedName>
</protein>
<feature type="region of interest" description="Disordered" evidence="4">
    <location>
        <begin position="1"/>
        <end position="23"/>
    </location>
</feature>
<gene>
    <name evidence="6" type="ORF">E6C55_05355</name>
</gene>
<reference evidence="6 7" key="1">
    <citation type="submission" date="2019-04" db="EMBL/GenBank/DDBJ databases">
        <title>Cohnella sp. nov. isolated from preserved vegetables.</title>
        <authorList>
            <person name="Lin S.-Y."/>
            <person name="Hung M.-H."/>
            <person name="Young C.-C."/>
        </authorList>
    </citation>
    <scope>NUCLEOTIDE SEQUENCE [LARGE SCALE GENOMIC DNA]</scope>
    <source>
        <strain evidence="6 7">CC-MHH1044</strain>
    </source>
</reference>
<dbReference type="InterPro" id="IPR010982">
    <property type="entry name" value="Lambda_DNA-bd_dom_sf"/>
</dbReference>
<dbReference type="PANTHER" id="PTHR30146:SF109">
    <property type="entry name" value="HTH-TYPE TRANSCRIPTIONAL REGULATOR GALS"/>
    <property type="match status" value="1"/>
</dbReference>
<evidence type="ECO:0000256" key="3">
    <source>
        <dbReference type="ARBA" id="ARBA00023163"/>
    </source>
</evidence>
<dbReference type="OrthoDB" id="2547974at2"/>
<comment type="caution">
    <text evidence="6">The sequence shown here is derived from an EMBL/GenBank/DDBJ whole genome shotgun (WGS) entry which is preliminary data.</text>
</comment>
<evidence type="ECO:0000313" key="6">
    <source>
        <dbReference type="EMBL" id="THF83282.1"/>
    </source>
</evidence>
<dbReference type="GO" id="GO:0003700">
    <property type="term" value="F:DNA-binding transcription factor activity"/>
    <property type="evidence" value="ECO:0007669"/>
    <property type="project" value="TreeGrafter"/>
</dbReference>
<dbReference type="PROSITE" id="PS50932">
    <property type="entry name" value="HTH_LACI_2"/>
    <property type="match status" value="1"/>
</dbReference>
<dbReference type="EMBL" id="SSOB01000005">
    <property type="protein sequence ID" value="THF83282.1"/>
    <property type="molecule type" value="Genomic_DNA"/>
</dbReference>
<dbReference type="Proteomes" id="UP000310636">
    <property type="component" value="Unassembled WGS sequence"/>
</dbReference>
<keyword evidence="3" id="KW-0804">Transcription</keyword>
<dbReference type="CDD" id="cd01392">
    <property type="entry name" value="HTH_LacI"/>
    <property type="match status" value="1"/>
</dbReference>
<dbReference type="SMART" id="SM00354">
    <property type="entry name" value="HTH_LACI"/>
    <property type="match status" value="1"/>
</dbReference>
<evidence type="ECO:0000256" key="4">
    <source>
        <dbReference type="SAM" id="MobiDB-lite"/>
    </source>
</evidence>
<accession>A0A4S4C5Z7</accession>